<organism evidence="4 5">
    <name type="scientific">Paragonimus westermani</name>
    <dbReference type="NCBI Taxonomy" id="34504"/>
    <lineage>
        <taxon>Eukaryota</taxon>
        <taxon>Metazoa</taxon>
        <taxon>Spiralia</taxon>
        <taxon>Lophotrochozoa</taxon>
        <taxon>Platyhelminthes</taxon>
        <taxon>Trematoda</taxon>
        <taxon>Digenea</taxon>
        <taxon>Plagiorchiida</taxon>
        <taxon>Troglotremata</taxon>
        <taxon>Troglotrematidae</taxon>
        <taxon>Paragonimus</taxon>
    </lineage>
</organism>
<feature type="signal peptide" evidence="3">
    <location>
        <begin position="1"/>
        <end position="16"/>
    </location>
</feature>
<evidence type="ECO:0000256" key="2">
    <source>
        <dbReference type="SAM" id="Phobius"/>
    </source>
</evidence>
<evidence type="ECO:0000256" key="1">
    <source>
        <dbReference type="SAM" id="MobiDB-lite"/>
    </source>
</evidence>
<keyword evidence="5" id="KW-1185">Reference proteome</keyword>
<sequence>MLLYACLALMFMMSRSHHVTSTKDPHSANEQSGQPNDLSNVSVTCDEKWSEWRIIHPLSIVIETNLTKLNEKPVCKRIHLVCYRQTRCTCPLNWSTHYLTAPDGGCIQTSKCALPVCSKLHGTSTLPIHEGFLLQSEPIMSASVRSSVFRITYIPRAGRTIPGTIMKRVNHLMKNDTDIYLENGVGQHTLKLFVNFESFLILLSLSGCCFLSTTAVLICIKCFIHKYGKSESLTRIKNMLIDVKHTDPSSSVIPYKNHSPHIAPSNSCYDAGRVV</sequence>
<name>A0A5J4NBT7_9TREM</name>
<feature type="compositionally biased region" description="Polar residues" evidence="1">
    <location>
        <begin position="28"/>
        <end position="40"/>
    </location>
</feature>
<reference evidence="4 5" key="1">
    <citation type="journal article" date="2019" name="Gigascience">
        <title>Whole-genome sequence of the oriental lung fluke Paragonimus westermani.</title>
        <authorList>
            <person name="Oey H."/>
            <person name="Zakrzewski M."/>
            <person name="Narain K."/>
            <person name="Devi K.R."/>
            <person name="Agatsuma T."/>
            <person name="Nawaratna S."/>
            <person name="Gobert G.N."/>
            <person name="Jones M.K."/>
            <person name="Ragan M.A."/>
            <person name="McManus D.P."/>
            <person name="Krause L."/>
        </authorList>
    </citation>
    <scope>NUCLEOTIDE SEQUENCE [LARGE SCALE GENOMIC DNA]</scope>
    <source>
        <strain evidence="4 5">IND2009</strain>
    </source>
</reference>
<accession>A0A5J4NBT7</accession>
<dbReference type="Proteomes" id="UP000324629">
    <property type="component" value="Unassembled WGS sequence"/>
</dbReference>
<evidence type="ECO:0000256" key="3">
    <source>
        <dbReference type="SAM" id="SignalP"/>
    </source>
</evidence>
<comment type="caution">
    <text evidence="4">The sequence shown here is derived from an EMBL/GenBank/DDBJ whole genome shotgun (WGS) entry which is preliminary data.</text>
</comment>
<gene>
    <name evidence="4" type="ORF">DEA37_0009059</name>
</gene>
<evidence type="ECO:0000313" key="4">
    <source>
        <dbReference type="EMBL" id="KAA3672708.1"/>
    </source>
</evidence>
<evidence type="ECO:0000313" key="5">
    <source>
        <dbReference type="Proteomes" id="UP000324629"/>
    </source>
</evidence>
<dbReference type="AlphaFoldDB" id="A0A5J4NBT7"/>
<proteinExistence type="predicted"/>
<protein>
    <submittedName>
        <fullName evidence="4">Uncharacterized protein</fullName>
    </submittedName>
</protein>
<keyword evidence="2" id="KW-0472">Membrane</keyword>
<feature type="region of interest" description="Disordered" evidence="1">
    <location>
        <begin position="20"/>
        <end position="40"/>
    </location>
</feature>
<keyword evidence="3" id="KW-0732">Signal</keyword>
<keyword evidence="2" id="KW-1133">Transmembrane helix</keyword>
<dbReference type="EMBL" id="QNGE01004622">
    <property type="protein sequence ID" value="KAA3672708.1"/>
    <property type="molecule type" value="Genomic_DNA"/>
</dbReference>
<feature type="transmembrane region" description="Helical" evidence="2">
    <location>
        <begin position="199"/>
        <end position="220"/>
    </location>
</feature>
<keyword evidence="2" id="KW-0812">Transmembrane</keyword>
<feature type="chain" id="PRO_5023936039" evidence="3">
    <location>
        <begin position="17"/>
        <end position="275"/>
    </location>
</feature>